<evidence type="ECO:0000313" key="2">
    <source>
        <dbReference type="EMBL" id="MPC53526.1"/>
    </source>
</evidence>
<accession>A0A5B7G7V1</accession>
<reference evidence="2 3" key="1">
    <citation type="submission" date="2019-05" db="EMBL/GenBank/DDBJ databases">
        <title>Another draft genome of Portunus trituberculatus and its Hox gene families provides insights of decapod evolution.</title>
        <authorList>
            <person name="Jeong J.-H."/>
            <person name="Song I."/>
            <person name="Kim S."/>
            <person name="Choi T."/>
            <person name="Kim D."/>
            <person name="Ryu S."/>
            <person name="Kim W."/>
        </authorList>
    </citation>
    <scope>NUCLEOTIDE SEQUENCE [LARGE SCALE GENOMIC DNA]</scope>
    <source>
        <tissue evidence="2">Muscle</tissue>
    </source>
</reference>
<dbReference type="EMBL" id="VSRR010011693">
    <property type="protein sequence ID" value="MPC53526.1"/>
    <property type="molecule type" value="Genomic_DNA"/>
</dbReference>
<feature type="compositionally biased region" description="Basic and acidic residues" evidence="1">
    <location>
        <begin position="1"/>
        <end position="10"/>
    </location>
</feature>
<evidence type="ECO:0000256" key="1">
    <source>
        <dbReference type="SAM" id="MobiDB-lite"/>
    </source>
</evidence>
<dbReference type="Proteomes" id="UP000324222">
    <property type="component" value="Unassembled WGS sequence"/>
</dbReference>
<sequence length="47" mass="5742">MIKSYPEKSSRRGQMSSHLPLKRSQVVGRWKYRSRRGVPEFTRERYE</sequence>
<name>A0A5B7G7V1_PORTR</name>
<dbReference type="AlphaFoldDB" id="A0A5B7G7V1"/>
<evidence type="ECO:0000313" key="3">
    <source>
        <dbReference type="Proteomes" id="UP000324222"/>
    </source>
</evidence>
<feature type="region of interest" description="Disordered" evidence="1">
    <location>
        <begin position="1"/>
        <end position="22"/>
    </location>
</feature>
<comment type="caution">
    <text evidence="2">The sequence shown here is derived from an EMBL/GenBank/DDBJ whole genome shotgun (WGS) entry which is preliminary data.</text>
</comment>
<protein>
    <submittedName>
        <fullName evidence="2">Uncharacterized protein</fullName>
    </submittedName>
</protein>
<gene>
    <name evidence="2" type="ORF">E2C01_047421</name>
</gene>
<keyword evidence="3" id="KW-1185">Reference proteome</keyword>
<proteinExistence type="predicted"/>
<organism evidence="2 3">
    <name type="scientific">Portunus trituberculatus</name>
    <name type="common">Swimming crab</name>
    <name type="synonym">Neptunus trituberculatus</name>
    <dbReference type="NCBI Taxonomy" id="210409"/>
    <lineage>
        <taxon>Eukaryota</taxon>
        <taxon>Metazoa</taxon>
        <taxon>Ecdysozoa</taxon>
        <taxon>Arthropoda</taxon>
        <taxon>Crustacea</taxon>
        <taxon>Multicrustacea</taxon>
        <taxon>Malacostraca</taxon>
        <taxon>Eumalacostraca</taxon>
        <taxon>Eucarida</taxon>
        <taxon>Decapoda</taxon>
        <taxon>Pleocyemata</taxon>
        <taxon>Brachyura</taxon>
        <taxon>Eubrachyura</taxon>
        <taxon>Portunoidea</taxon>
        <taxon>Portunidae</taxon>
        <taxon>Portuninae</taxon>
        <taxon>Portunus</taxon>
    </lineage>
</organism>